<accession>A0ABP8JEE1</accession>
<evidence type="ECO:0000259" key="10">
    <source>
        <dbReference type="Pfam" id="PF00724"/>
    </source>
</evidence>
<keyword evidence="13" id="KW-1185">Reference proteome</keyword>
<evidence type="ECO:0000256" key="3">
    <source>
        <dbReference type="ARBA" id="ARBA00011048"/>
    </source>
</evidence>
<protein>
    <submittedName>
        <fullName evidence="12">NADPH-dependent 2,4-dienoyl-CoA reductase</fullName>
    </submittedName>
</protein>
<sequence length="677" mass="72942">MTTPTKYPLLFEPLDLGHTTLRNRVVMGSMHTGLEDLPWDIDKLAAYFAARAKGGVGLIITGGYSPNITGWLLPAGAKMSSPIDALLHRRVTSAVHAEGGKIAMQLLHAGRYAYHPLSASASSIKAPINPFRPRKMTGFEIRKTIRDFGNAAKTAKSAGYDGVEVMGGEGYLINQFLAPRTNKRADQWGGSADNRHRFAVEIVKEIRRRCGDDFIVVFRLSMADFVDEGQTRDEIISLAQKLEAAGVSILNTDIGWHEARVPTIVTSVPRGAFTAFTADVTRAVNIPVCAANRINMPETAEEVLYRGDAQLVQIARPLLADPEWANKAQSERADEINTCIGCNQACLDHAFVHKKVSCLVNPRAGRETSLVLGPTRAAKRVAVVGAGPAGLSAAVSAAERGHHVELFEANDHIGGQFSYAAKIPGKEEFAETIRYYTTMLDKYGVTTHLRTAAGVEDLRGFDEVVIATGVVPRVPSLPGVDHPKVITYAQAISGEKPVGDTVAIMGAGGIGFDVAEFVTTAKSPTLHLDEWNAEWGVTRDATVRGFVTKPHPAPSARAKVYMLQRKTTPQGIGLGKTSGWVHRASVKMKGVEQLNGVNYERVDDAGLHISFGEDHHDPRVLDVETVILCTGQESERRLDEALQAAGVPTHVIGGADVAAELDAKRAIRQGTELAAAL</sequence>
<evidence type="ECO:0000256" key="1">
    <source>
        <dbReference type="ARBA" id="ARBA00001917"/>
    </source>
</evidence>
<comment type="similarity">
    <text evidence="3">In the N-terminal section; belongs to the NADH:flavin oxidoreductase/NADH oxidase family.</text>
</comment>
<gene>
    <name evidence="12" type="ORF">GCM10023147_15870</name>
</gene>
<evidence type="ECO:0000256" key="7">
    <source>
        <dbReference type="ARBA" id="ARBA00023002"/>
    </source>
</evidence>
<dbReference type="SUPFAM" id="SSF51395">
    <property type="entry name" value="FMN-linked oxidoreductases"/>
    <property type="match status" value="1"/>
</dbReference>
<dbReference type="InterPro" id="IPR036188">
    <property type="entry name" value="FAD/NAD-bd_sf"/>
</dbReference>
<feature type="domain" description="FAD/NAD(P)-binding" evidence="11">
    <location>
        <begin position="380"/>
        <end position="657"/>
    </location>
</feature>
<dbReference type="CDD" id="cd02930">
    <property type="entry name" value="DCR_FMN"/>
    <property type="match status" value="1"/>
</dbReference>
<dbReference type="SUPFAM" id="SSF51971">
    <property type="entry name" value="Nucleotide-binding domain"/>
    <property type="match status" value="1"/>
</dbReference>
<keyword evidence="6" id="KW-0479">Metal-binding</keyword>
<evidence type="ECO:0000313" key="13">
    <source>
        <dbReference type="Proteomes" id="UP001500635"/>
    </source>
</evidence>
<keyword evidence="5" id="KW-0288">FMN</keyword>
<feature type="domain" description="NADH:flavin oxidoreductase/NADH oxidase N-terminal" evidence="10">
    <location>
        <begin position="10"/>
        <end position="335"/>
    </location>
</feature>
<reference evidence="13" key="1">
    <citation type="journal article" date="2019" name="Int. J. Syst. Evol. Microbiol.">
        <title>The Global Catalogue of Microorganisms (GCM) 10K type strain sequencing project: providing services to taxonomists for standard genome sequencing and annotation.</title>
        <authorList>
            <consortium name="The Broad Institute Genomics Platform"/>
            <consortium name="The Broad Institute Genome Sequencing Center for Infectious Disease"/>
            <person name="Wu L."/>
            <person name="Ma J."/>
        </authorList>
    </citation>
    <scope>NUCLEOTIDE SEQUENCE [LARGE SCALE GENOMIC DNA]</scope>
    <source>
        <strain evidence="13">JCM 17688</strain>
    </source>
</reference>
<dbReference type="Pfam" id="PF07992">
    <property type="entry name" value="Pyr_redox_2"/>
    <property type="match status" value="1"/>
</dbReference>
<evidence type="ECO:0000256" key="2">
    <source>
        <dbReference type="ARBA" id="ARBA00001966"/>
    </source>
</evidence>
<dbReference type="RefSeq" id="WP_344993391.1">
    <property type="nucleotide sequence ID" value="NZ_BAABFR010000018.1"/>
</dbReference>
<dbReference type="InterPro" id="IPR051793">
    <property type="entry name" value="NADH:flavin_oxidoreductase"/>
</dbReference>
<keyword evidence="7" id="KW-0560">Oxidoreductase</keyword>
<evidence type="ECO:0000256" key="5">
    <source>
        <dbReference type="ARBA" id="ARBA00022643"/>
    </source>
</evidence>
<dbReference type="InterPro" id="IPR023753">
    <property type="entry name" value="FAD/NAD-binding_dom"/>
</dbReference>
<comment type="caution">
    <text evidence="12">The sequence shown here is derived from an EMBL/GenBank/DDBJ whole genome shotgun (WGS) entry which is preliminary data.</text>
</comment>
<dbReference type="PANTHER" id="PTHR42917">
    <property type="entry name" value="2,4-DIENOYL-COA REDUCTASE"/>
    <property type="match status" value="1"/>
</dbReference>
<comment type="cofactor">
    <cofactor evidence="2">
        <name>[4Fe-4S] cluster</name>
        <dbReference type="ChEBI" id="CHEBI:49883"/>
    </cofactor>
</comment>
<dbReference type="InterPro" id="IPR001155">
    <property type="entry name" value="OxRdtase_FMN_N"/>
</dbReference>
<dbReference type="PRINTS" id="PR00368">
    <property type="entry name" value="FADPNR"/>
</dbReference>
<dbReference type="InterPro" id="IPR013785">
    <property type="entry name" value="Aldolase_TIM"/>
</dbReference>
<dbReference type="Gene3D" id="3.40.50.720">
    <property type="entry name" value="NAD(P)-binding Rossmann-like Domain"/>
    <property type="match status" value="1"/>
</dbReference>
<comment type="cofactor">
    <cofactor evidence="1">
        <name>FMN</name>
        <dbReference type="ChEBI" id="CHEBI:58210"/>
    </cofactor>
</comment>
<name>A0ABP8JEE1_9ACTN</name>
<evidence type="ECO:0000256" key="4">
    <source>
        <dbReference type="ARBA" id="ARBA00022630"/>
    </source>
</evidence>
<dbReference type="PANTHER" id="PTHR42917:SF2">
    <property type="entry name" value="2,4-DIENOYL-COA REDUCTASE [(2E)-ENOYL-COA-PRODUCING]"/>
    <property type="match status" value="1"/>
</dbReference>
<evidence type="ECO:0000256" key="8">
    <source>
        <dbReference type="ARBA" id="ARBA00023004"/>
    </source>
</evidence>
<proteinExistence type="inferred from homology"/>
<dbReference type="Gene3D" id="3.50.50.60">
    <property type="entry name" value="FAD/NAD(P)-binding domain"/>
    <property type="match status" value="1"/>
</dbReference>
<dbReference type="SUPFAM" id="SSF51905">
    <property type="entry name" value="FAD/NAD(P)-binding domain"/>
    <property type="match status" value="1"/>
</dbReference>
<dbReference type="Pfam" id="PF00724">
    <property type="entry name" value="Oxidored_FMN"/>
    <property type="match status" value="1"/>
</dbReference>
<dbReference type="EMBL" id="BAABFR010000018">
    <property type="protein sequence ID" value="GAA4389310.1"/>
    <property type="molecule type" value="Genomic_DNA"/>
</dbReference>
<dbReference type="Proteomes" id="UP001500635">
    <property type="component" value="Unassembled WGS sequence"/>
</dbReference>
<organism evidence="12 13">
    <name type="scientific">Tsukamurella soli</name>
    <dbReference type="NCBI Taxonomy" id="644556"/>
    <lineage>
        <taxon>Bacteria</taxon>
        <taxon>Bacillati</taxon>
        <taxon>Actinomycetota</taxon>
        <taxon>Actinomycetes</taxon>
        <taxon>Mycobacteriales</taxon>
        <taxon>Tsukamurellaceae</taxon>
        <taxon>Tsukamurella</taxon>
    </lineage>
</organism>
<evidence type="ECO:0000313" key="12">
    <source>
        <dbReference type="EMBL" id="GAA4389310.1"/>
    </source>
</evidence>
<keyword evidence="9" id="KW-0411">Iron-sulfur</keyword>
<keyword evidence="4" id="KW-0285">Flavoprotein</keyword>
<evidence type="ECO:0000256" key="6">
    <source>
        <dbReference type="ARBA" id="ARBA00022723"/>
    </source>
</evidence>
<dbReference type="Gene3D" id="3.20.20.70">
    <property type="entry name" value="Aldolase class I"/>
    <property type="match status" value="1"/>
</dbReference>
<evidence type="ECO:0000259" key="11">
    <source>
        <dbReference type="Pfam" id="PF07992"/>
    </source>
</evidence>
<keyword evidence="8" id="KW-0408">Iron</keyword>
<evidence type="ECO:0000256" key="9">
    <source>
        <dbReference type="ARBA" id="ARBA00023014"/>
    </source>
</evidence>